<feature type="transmembrane region" description="Helical" evidence="6">
    <location>
        <begin position="139"/>
        <end position="162"/>
    </location>
</feature>
<dbReference type="InterPro" id="IPR002549">
    <property type="entry name" value="AI-2E-like"/>
</dbReference>
<dbReference type="Proteomes" id="UP000319374">
    <property type="component" value="Chromosome"/>
</dbReference>
<dbReference type="GeneID" id="98674052"/>
<keyword evidence="4 6" id="KW-1133">Transmembrane helix</keyword>
<evidence type="ECO:0000256" key="5">
    <source>
        <dbReference type="ARBA" id="ARBA00023136"/>
    </source>
</evidence>
<keyword evidence="3 6" id="KW-0812">Transmembrane</keyword>
<sequence length="350" mass="38428">MLSVREQYRRYSLFVLIASLGVTVFLCLTPFLSGLLGAATIYVLLRGQMRVLAGRYRWRRSAAAALLTVEAVCCFLVPIALLVWMVVNKVQGVALDPQALVDSVRHVAELVRDRTGYDLWQESNLQSLLAGIPKLAQRLVGGLASFAVNLIVLLFVLYFMLVGGLRMEAYCRELLPFSRSVGRDALHEIRMIVRSNAIGIPLLAAVQGVVAYLGYLLFGAPSPLFWGVLTCLATIIPIVGTALVWLPLALYMGLEGSWGPAVGLALYGTLVVTHVDNVVRFVMQKRMADTHPLVTVFGVFVGLSLFGFMGVIFGPLLLAMFVFCVDLFKRKYLDRKPDSELFLPGGGDRA</sequence>
<dbReference type="AlphaFoldDB" id="A0A4Y1X514"/>
<evidence type="ECO:0000313" key="7">
    <source>
        <dbReference type="EMBL" id="BBL07428.1"/>
    </source>
</evidence>
<dbReference type="Pfam" id="PF01594">
    <property type="entry name" value="AI-2E_transport"/>
    <property type="match status" value="1"/>
</dbReference>
<dbReference type="KEGG" id="ada:A5CPEGH6_20660"/>
<dbReference type="GO" id="GO:0016020">
    <property type="term" value="C:membrane"/>
    <property type="evidence" value="ECO:0007669"/>
    <property type="project" value="UniProtKB-SubCell"/>
</dbReference>
<comment type="similarity">
    <text evidence="2">Belongs to the autoinducer-2 exporter (AI-2E) (TC 2.A.86) family.</text>
</comment>
<evidence type="ECO:0000256" key="1">
    <source>
        <dbReference type="ARBA" id="ARBA00004141"/>
    </source>
</evidence>
<feature type="transmembrane region" description="Helical" evidence="6">
    <location>
        <begin position="224"/>
        <end position="246"/>
    </location>
</feature>
<dbReference type="OrthoDB" id="9773730at2"/>
<evidence type="ECO:0000313" key="8">
    <source>
        <dbReference type="Proteomes" id="UP000319374"/>
    </source>
</evidence>
<accession>A0A4Y1X514</accession>
<reference evidence="8" key="1">
    <citation type="submission" date="2019-06" db="EMBL/GenBank/DDBJ databases">
        <title>Alistipes onderdonkii subsp. vulgaris subsp. nov., Alistipes dispar sp. nov. and Alistipes communis sp. nov., isolated from human faeces, and creation of Alistipes onderdonkii subsp. onderdonkii subsp. nov.</title>
        <authorList>
            <person name="Sakamoto M."/>
            <person name="Ikeyama N."/>
            <person name="Ogata Y."/>
            <person name="Suda W."/>
            <person name="Iino T."/>
            <person name="Hattori M."/>
            <person name="Ohkuma M."/>
        </authorList>
    </citation>
    <scope>NUCLEOTIDE SEQUENCE [LARGE SCALE GENOMIC DNA]</scope>
    <source>
        <strain evidence="8">5CPEGH6</strain>
    </source>
</reference>
<organism evidence="7 8">
    <name type="scientific">Alistipes dispar</name>
    <dbReference type="NCBI Taxonomy" id="2585119"/>
    <lineage>
        <taxon>Bacteria</taxon>
        <taxon>Pseudomonadati</taxon>
        <taxon>Bacteroidota</taxon>
        <taxon>Bacteroidia</taxon>
        <taxon>Bacteroidales</taxon>
        <taxon>Rikenellaceae</taxon>
        <taxon>Alistipes</taxon>
    </lineage>
</organism>
<keyword evidence="5 6" id="KW-0472">Membrane</keyword>
<evidence type="ECO:0000256" key="6">
    <source>
        <dbReference type="SAM" id="Phobius"/>
    </source>
</evidence>
<feature type="transmembrane region" description="Helical" evidence="6">
    <location>
        <begin position="65"/>
        <end position="87"/>
    </location>
</feature>
<proteinExistence type="inferred from homology"/>
<gene>
    <name evidence="7" type="ORF">A5CPEGH6_20660</name>
</gene>
<feature type="transmembrane region" description="Helical" evidence="6">
    <location>
        <begin position="258"/>
        <end position="275"/>
    </location>
</feature>
<dbReference type="EMBL" id="AP019736">
    <property type="protein sequence ID" value="BBL07428.1"/>
    <property type="molecule type" value="Genomic_DNA"/>
</dbReference>
<dbReference type="RefSeq" id="WP_141429601.1">
    <property type="nucleotide sequence ID" value="NZ_AP019736.1"/>
</dbReference>
<feature type="transmembrane region" description="Helical" evidence="6">
    <location>
        <begin position="197"/>
        <end position="218"/>
    </location>
</feature>
<feature type="transmembrane region" description="Helical" evidence="6">
    <location>
        <begin position="12"/>
        <end position="45"/>
    </location>
</feature>
<dbReference type="PANTHER" id="PTHR21716">
    <property type="entry name" value="TRANSMEMBRANE PROTEIN"/>
    <property type="match status" value="1"/>
</dbReference>
<evidence type="ECO:0000256" key="4">
    <source>
        <dbReference type="ARBA" id="ARBA00022989"/>
    </source>
</evidence>
<protein>
    <submittedName>
        <fullName evidence="7">AI-2E family transporter</fullName>
    </submittedName>
</protein>
<feature type="transmembrane region" description="Helical" evidence="6">
    <location>
        <begin position="295"/>
        <end position="328"/>
    </location>
</feature>
<evidence type="ECO:0000256" key="2">
    <source>
        <dbReference type="ARBA" id="ARBA00009773"/>
    </source>
</evidence>
<comment type="subcellular location">
    <subcellularLocation>
        <location evidence="1">Membrane</location>
        <topology evidence="1">Multi-pass membrane protein</topology>
    </subcellularLocation>
</comment>
<keyword evidence="8" id="KW-1185">Reference proteome</keyword>
<evidence type="ECO:0000256" key="3">
    <source>
        <dbReference type="ARBA" id="ARBA00022692"/>
    </source>
</evidence>
<dbReference type="PANTHER" id="PTHR21716:SF4">
    <property type="entry name" value="TRANSMEMBRANE PROTEIN 245"/>
    <property type="match status" value="1"/>
</dbReference>
<name>A0A4Y1X514_9BACT</name>